<name>A0A9N9GDT2_FUNMO</name>
<sequence>MSILLKSIFLTIFPSKPPQNRPALILQHRIRYLPIQLSTLKLCLLRLDLATYEVANVRSILFFTLLVFFVIPKYYHKENSSVLSNNRKRRHREEYHGKSDEGIRLRIHHV</sequence>
<evidence type="ECO:0000313" key="3">
    <source>
        <dbReference type="Proteomes" id="UP000789375"/>
    </source>
</evidence>
<dbReference type="AlphaFoldDB" id="A0A9N9GDT2"/>
<gene>
    <name evidence="2" type="ORF">FMOSSE_LOCUS8645</name>
</gene>
<feature type="transmembrane region" description="Helical" evidence="1">
    <location>
        <begin position="55"/>
        <end position="75"/>
    </location>
</feature>
<dbReference type="Proteomes" id="UP000789375">
    <property type="component" value="Unassembled WGS sequence"/>
</dbReference>
<protein>
    <submittedName>
        <fullName evidence="2">5690_t:CDS:1</fullName>
    </submittedName>
</protein>
<evidence type="ECO:0000313" key="2">
    <source>
        <dbReference type="EMBL" id="CAG8595054.1"/>
    </source>
</evidence>
<keyword evidence="1" id="KW-0472">Membrane</keyword>
<proteinExistence type="predicted"/>
<keyword evidence="1" id="KW-1133">Transmembrane helix</keyword>
<organism evidence="2 3">
    <name type="scientific">Funneliformis mosseae</name>
    <name type="common">Endomycorrhizal fungus</name>
    <name type="synonym">Glomus mosseae</name>
    <dbReference type="NCBI Taxonomy" id="27381"/>
    <lineage>
        <taxon>Eukaryota</taxon>
        <taxon>Fungi</taxon>
        <taxon>Fungi incertae sedis</taxon>
        <taxon>Mucoromycota</taxon>
        <taxon>Glomeromycotina</taxon>
        <taxon>Glomeromycetes</taxon>
        <taxon>Glomerales</taxon>
        <taxon>Glomeraceae</taxon>
        <taxon>Funneliformis</taxon>
    </lineage>
</organism>
<dbReference type="EMBL" id="CAJVPP010002291">
    <property type="protein sequence ID" value="CAG8595054.1"/>
    <property type="molecule type" value="Genomic_DNA"/>
</dbReference>
<accession>A0A9N9GDT2</accession>
<evidence type="ECO:0000256" key="1">
    <source>
        <dbReference type="SAM" id="Phobius"/>
    </source>
</evidence>
<keyword evidence="3" id="KW-1185">Reference proteome</keyword>
<comment type="caution">
    <text evidence="2">The sequence shown here is derived from an EMBL/GenBank/DDBJ whole genome shotgun (WGS) entry which is preliminary data.</text>
</comment>
<reference evidence="2" key="1">
    <citation type="submission" date="2021-06" db="EMBL/GenBank/DDBJ databases">
        <authorList>
            <person name="Kallberg Y."/>
            <person name="Tangrot J."/>
            <person name="Rosling A."/>
        </authorList>
    </citation>
    <scope>NUCLEOTIDE SEQUENCE</scope>
    <source>
        <strain evidence="2">87-6 pot B 2015</strain>
    </source>
</reference>
<keyword evidence="1" id="KW-0812">Transmembrane</keyword>